<evidence type="ECO:0000256" key="1">
    <source>
        <dbReference type="SAM" id="SignalP"/>
    </source>
</evidence>
<reference evidence="2 3" key="1">
    <citation type="journal article" date="2011" name="J. Bacteriol.">
        <title>Genome sequence of 'Pedosphaera parvula' Ellin514, an aerobic Verrucomicrobial isolate from pasture soil.</title>
        <authorList>
            <person name="Kant R."/>
            <person name="van Passel M.W."/>
            <person name="Sangwan P."/>
            <person name="Palva A."/>
            <person name="Lucas S."/>
            <person name="Copeland A."/>
            <person name="Lapidus A."/>
            <person name="Glavina Del Rio T."/>
            <person name="Dalin E."/>
            <person name="Tice H."/>
            <person name="Bruce D."/>
            <person name="Goodwin L."/>
            <person name="Pitluck S."/>
            <person name="Chertkov O."/>
            <person name="Larimer F.W."/>
            <person name="Land M.L."/>
            <person name="Hauser L."/>
            <person name="Brettin T.S."/>
            <person name="Detter J.C."/>
            <person name="Han S."/>
            <person name="de Vos W.M."/>
            <person name="Janssen P.H."/>
            <person name="Smidt H."/>
        </authorList>
    </citation>
    <scope>NUCLEOTIDE SEQUENCE [LARGE SCALE GENOMIC DNA]</scope>
    <source>
        <strain evidence="2 3">Ellin514</strain>
    </source>
</reference>
<feature type="chain" id="PRO_5002894626" description="Small metal-binding protein" evidence="1">
    <location>
        <begin position="35"/>
        <end position="103"/>
    </location>
</feature>
<feature type="signal peptide" evidence="1">
    <location>
        <begin position="1"/>
        <end position="34"/>
    </location>
</feature>
<gene>
    <name evidence="2" type="ORF">Cflav_PD0171</name>
</gene>
<organism evidence="2 3">
    <name type="scientific">Pedosphaera parvula (strain Ellin514)</name>
    <dbReference type="NCBI Taxonomy" id="320771"/>
    <lineage>
        <taxon>Bacteria</taxon>
        <taxon>Pseudomonadati</taxon>
        <taxon>Verrucomicrobiota</taxon>
        <taxon>Pedosphaerae</taxon>
        <taxon>Pedosphaerales</taxon>
        <taxon>Pedosphaeraceae</taxon>
        <taxon>Pedosphaera</taxon>
    </lineage>
</organism>
<accession>B9XSM5</accession>
<comment type="caution">
    <text evidence="2">The sequence shown here is derived from an EMBL/GenBank/DDBJ whole genome shotgun (WGS) entry which is preliminary data.</text>
</comment>
<dbReference type="STRING" id="320771.Cflav_PD0171"/>
<proteinExistence type="predicted"/>
<evidence type="ECO:0000313" key="3">
    <source>
        <dbReference type="Proteomes" id="UP000003688"/>
    </source>
</evidence>
<evidence type="ECO:0000313" key="2">
    <source>
        <dbReference type="EMBL" id="EEF57144.1"/>
    </source>
</evidence>
<sequence length="103" mass="11293" precursor="true">MVRVIVRMKKNLSIIVASIVLTGTLSLTLPSAFADGTNAPAAGEKHHHNERHPAIHAAIRNLEEAKHDLERADHDFGGHRKAALEACDNAIAQLREALNYDKK</sequence>
<keyword evidence="3" id="KW-1185">Reference proteome</keyword>
<dbReference type="Proteomes" id="UP000003688">
    <property type="component" value="Unassembled WGS sequence"/>
</dbReference>
<name>B9XSM5_PEDPL</name>
<protein>
    <recommendedName>
        <fullName evidence="4">Small metal-binding protein</fullName>
    </recommendedName>
</protein>
<evidence type="ECO:0008006" key="4">
    <source>
        <dbReference type="Google" id="ProtNLM"/>
    </source>
</evidence>
<dbReference type="AlphaFoldDB" id="B9XSM5"/>
<dbReference type="EMBL" id="ABOX02000083">
    <property type="protein sequence ID" value="EEF57144.1"/>
    <property type="molecule type" value="Genomic_DNA"/>
</dbReference>
<keyword evidence="1" id="KW-0732">Signal</keyword>